<feature type="transmembrane region" description="Helical" evidence="6">
    <location>
        <begin position="21"/>
        <end position="38"/>
    </location>
</feature>
<sequence>MNSQQHQRALEYKSLRYAGPWVLAAGVILVGANLRASITSVGPLIGLIKDSLHISNTLSGLVTTLPLLAFALLSPFVANLSRRFGSSRVIFAALLLLTAGIVVRSTLGVTALFAGTAMLGLAIAVCNVLLPSLIKEEFPHNSGLMTGVYSVSMNVVAATASGLSIPLALGGGMGWRGALGIWAVMGVIGILLWLPQVLKARKTVKKAAISDRTVNVYRSSLAWKVTLFMGLQSALFYIPAAWFPEMLTGQGMDSETAGWMLSMLLFSQMPVTFTVPIWAARLKDQRVLVLIMASLYFIGLGGFLLGATQWSVIWVICIGIAGGFAFPLVMMFFNLRTRTPQQAAELSGMAQSFGYLLAATGPTLFGYLHDATQGWTIPLLLLLGLSVLLVFAGLGAARKRYVGGEVDDQAATDM</sequence>
<evidence type="ECO:0000256" key="6">
    <source>
        <dbReference type="SAM" id="Phobius"/>
    </source>
</evidence>
<dbReference type="PANTHER" id="PTHR23523">
    <property type="match status" value="1"/>
</dbReference>
<reference evidence="9" key="1">
    <citation type="journal article" date="2019" name="Int. J. Syst. Evol. Microbiol.">
        <title>The Global Catalogue of Microorganisms (GCM) 10K type strain sequencing project: providing services to taxonomists for standard genome sequencing and annotation.</title>
        <authorList>
            <consortium name="The Broad Institute Genomics Platform"/>
            <consortium name="The Broad Institute Genome Sequencing Center for Infectious Disease"/>
            <person name="Wu L."/>
            <person name="Ma J."/>
        </authorList>
    </citation>
    <scope>NUCLEOTIDE SEQUENCE [LARGE SCALE GENOMIC DNA]</scope>
    <source>
        <strain evidence="9">CCM 9147</strain>
    </source>
</reference>
<evidence type="ECO:0000256" key="1">
    <source>
        <dbReference type="ARBA" id="ARBA00004651"/>
    </source>
</evidence>
<proteinExistence type="predicted"/>
<dbReference type="CDD" id="cd17339">
    <property type="entry name" value="MFS_NIMT_CynX_like"/>
    <property type="match status" value="1"/>
</dbReference>
<feature type="transmembrane region" description="Helical" evidence="6">
    <location>
        <begin position="113"/>
        <end position="134"/>
    </location>
</feature>
<keyword evidence="9" id="KW-1185">Reference proteome</keyword>
<name>A0ABW4DJJ2_9BACL</name>
<feature type="transmembrane region" description="Helical" evidence="6">
    <location>
        <begin position="258"/>
        <end position="280"/>
    </location>
</feature>
<feature type="transmembrane region" description="Helical" evidence="6">
    <location>
        <begin position="175"/>
        <end position="194"/>
    </location>
</feature>
<dbReference type="Proteomes" id="UP001597340">
    <property type="component" value="Unassembled WGS sequence"/>
</dbReference>
<dbReference type="RefSeq" id="WP_229524243.1">
    <property type="nucleotide sequence ID" value="NZ_JAFFQR010000063.1"/>
</dbReference>
<dbReference type="InterPro" id="IPR036259">
    <property type="entry name" value="MFS_trans_sf"/>
</dbReference>
<feature type="transmembrane region" description="Helical" evidence="6">
    <location>
        <begin position="375"/>
        <end position="397"/>
    </location>
</feature>
<feature type="transmembrane region" description="Helical" evidence="6">
    <location>
        <begin position="146"/>
        <end position="169"/>
    </location>
</feature>
<gene>
    <name evidence="8" type="ORF">ACFQ5D_18985</name>
</gene>
<dbReference type="PROSITE" id="PS50850">
    <property type="entry name" value="MFS"/>
    <property type="match status" value="1"/>
</dbReference>
<evidence type="ECO:0000256" key="4">
    <source>
        <dbReference type="ARBA" id="ARBA00022989"/>
    </source>
</evidence>
<feature type="transmembrane region" description="Helical" evidence="6">
    <location>
        <begin position="353"/>
        <end position="369"/>
    </location>
</feature>
<comment type="subcellular location">
    <subcellularLocation>
        <location evidence="1">Cell membrane</location>
        <topology evidence="1">Multi-pass membrane protein</topology>
    </subcellularLocation>
</comment>
<evidence type="ECO:0000256" key="2">
    <source>
        <dbReference type="ARBA" id="ARBA00022448"/>
    </source>
</evidence>
<feature type="transmembrane region" description="Helical" evidence="6">
    <location>
        <begin position="215"/>
        <end position="238"/>
    </location>
</feature>
<protein>
    <submittedName>
        <fullName evidence="8">CynX/NimT family MFS transporter</fullName>
    </submittedName>
</protein>
<dbReference type="PANTHER" id="PTHR23523:SF2">
    <property type="entry name" value="2-NITROIMIDAZOLE TRANSPORTER"/>
    <property type="match status" value="1"/>
</dbReference>
<dbReference type="EMBL" id="JBHTNZ010000032">
    <property type="protein sequence ID" value="MFD1463425.1"/>
    <property type="molecule type" value="Genomic_DNA"/>
</dbReference>
<feature type="transmembrane region" description="Helical" evidence="6">
    <location>
        <begin position="58"/>
        <end position="77"/>
    </location>
</feature>
<accession>A0ABW4DJJ2</accession>
<evidence type="ECO:0000313" key="8">
    <source>
        <dbReference type="EMBL" id="MFD1463425.1"/>
    </source>
</evidence>
<comment type="caution">
    <text evidence="8">The sequence shown here is derived from an EMBL/GenBank/DDBJ whole genome shotgun (WGS) entry which is preliminary data.</text>
</comment>
<keyword evidence="5 6" id="KW-0472">Membrane</keyword>
<dbReference type="InterPro" id="IPR011701">
    <property type="entry name" value="MFS"/>
</dbReference>
<evidence type="ECO:0000256" key="5">
    <source>
        <dbReference type="ARBA" id="ARBA00023136"/>
    </source>
</evidence>
<keyword evidence="4 6" id="KW-1133">Transmembrane helix</keyword>
<evidence type="ECO:0000313" key="9">
    <source>
        <dbReference type="Proteomes" id="UP001597340"/>
    </source>
</evidence>
<dbReference type="Pfam" id="PF07690">
    <property type="entry name" value="MFS_1"/>
    <property type="match status" value="1"/>
</dbReference>
<feature type="transmembrane region" description="Helical" evidence="6">
    <location>
        <begin position="287"/>
        <end position="306"/>
    </location>
</feature>
<feature type="domain" description="Major facilitator superfamily (MFS) profile" evidence="7">
    <location>
        <begin position="19"/>
        <end position="401"/>
    </location>
</feature>
<dbReference type="InterPro" id="IPR020846">
    <property type="entry name" value="MFS_dom"/>
</dbReference>
<dbReference type="SUPFAM" id="SSF103473">
    <property type="entry name" value="MFS general substrate transporter"/>
    <property type="match status" value="1"/>
</dbReference>
<feature type="transmembrane region" description="Helical" evidence="6">
    <location>
        <begin position="312"/>
        <end position="333"/>
    </location>
</feature>
<organism evidence="8 9">
    <name type="scientific">Paenibacillus farraposensis</name>
    <dbReference type="NCBI Taxonomy" id="2807095"/>
    <lineage>
        <taxon>Bacteria</taxon>
        <taxon>Bacillati</taxon>
        <taxon>Bacillota</taxon>
        <taxon>Bacilli</taxon>
        <taxon>Bacillales</taxon>
        <taxon>Paenibacillaceae</taxon>
        <taxon>Paenibacillus</taxon>
    </lineage>
</organism>
<dbReference type="InterPro" id="IPR052524">
    <property type="entry name" value="MFS_Cyanate_Porter"/>
</dbReference>
<dbReference type="Gene3D" id="1.20.1250.20">
    <property type="entry name" value="MFS general substrate transporter like domains"/>
    <property type="match status" value="2"/>
</dbReference>
<evidence type="ECO:0000259" key="7">
    <source>
        <dbReference type="PROSITE" id="PS50850"/>
    </source>
</evidence>
<feature type="transmembrane region" description="Helical" evidence="6">
    <location>
        <begin position="89"/>
        <end position="107"/>
    </location>
</feature>
<evidence type="ECO:0000256" key="3">
    <source>
        <dbReference type="ARBA" id="ARBA00022692"/>
    </source>
</evidence>
<keyword evidence="2" id="KW-0813">Transport</keyword>
<keyword evidence="3 6" id="KW-0812">Transmembrane</keyword>